<organism evidence="1 2">
    <name type="scientific">Pan troglodytes</name>
    <name type="common">Chimpanzee</name>
    <dbReference type="NCBI Taxonomy" id="9598"/>
    <lineage>
        <taxon>Eukaryota</taxon>
        <taxon>Metazoa</taxon>
        <taxon>Chordata</taxon>
        <taxon>Craniata</taxon>
        <taxon>Vertebrata</taxon>
        <taxon>Euteleostomi</taxon>
        <taxon>Mammalia</taxon>
        <taxon>Eutheria</taxon>
        <taxon>Euarchontoglires</taxon>
        <taxon>Primates</taxon>
        <taxon>Haplorrhini</taxon>
        <taxon>Catarrhini</taxon>
        <taxon>Hominidae</taxon>
        <taxon>Pan</taxon>
    </lineage>
</organism>
<gene>
    <name evidence="1" type="ORF">CK820_G0032809</name>
</gene>
<reference evidence="1 2" key="1">
    <citation type="submission" date="2017-12" db="EMBL/GenBank/DDBJ databases">
        <title>High-resolution comparative analysis of great ape genomes.</title>
        <authorList>
            <person name="Pollen A."/>
            <person name="Hastie A."/>
            <person name="Hormozdiari F."/>
            <person name="Dougherty M."/>
            <person name="Liu R."/>
            <person name="Chaisson M."/>
            <person name="Hoppe E."/>
            <person name="Hill C."/>
            <person name="Pang A."/>
            <person name="Hillier L."/>
            <person name="Baker C."/>
            <person name="Armstrong J."/>
            <person name="Shendure J."/>
            <person name="Paten B."/>
            <person name="Wilson R."/>
            <person name="Chao H."/>
            <person name="Schneider V."/>
            <person name="Ventura M."/>
            <person name="Kronenberg Z."/>
            <person name="Murali S."/>
            <person name="Gordon D."/>
            <person name="Cantsilieris S."/>
            <person name="Munson K."/>
            <person name="Nelson B."/>
            <person name="Raja A."/>
            <person name="Underwood J."/>
            <person name="Diekhans M."/>
            <person name="Fiddes I."/>
            <person name="Haussler D."/>
            <person name="Eichler E."/>
        </authorList>
    </citation>
    <scope>NUCLEOTIDE SEQUENCE [LARGE SCALE GENOMIC DNA]</scope>
    <source>
        <strain evidence="1">Yerkes chimp pedigree #C0471</strain>
    </source>
</reference>
<name>A0A2J8L4U0_PANTR</name>
<dbReference type="Proteomes" id="UP000236370">
    <property type="component" value="Unassembled WGS sequence"/>
</dbReference>
<dbReference type="EMBL" id="NBAG03000311">
    <property type="protein sequence ID" value="PNI42289.1"/>
    <property type="molecule type" value="Genomic_DNA"/>
</dbReference>
<proteinExistence type="predicted"/>
<accession>A0A2J8L4U0</accession>
<protein>
    <submittedName>
        <fullName evidence="1">RB1CC1 isoform 9</fullName>
    </submittedName>
</protein>
<evidence type="ECO:0000313" key="1">
    <source>
        <dbReference type="EMBL" id="PNI42289.1"/>
    </source>
</evidence>
<sequence>MVPGVAGSAAAAGEGGGAAGFLSLTSNAIQLPISSKANISQF</sequence>
<comment type="caution">
    <text evidence="1">The sequence shown here is derived from an EMBL/GenBank/DDBJ whole genome shotgun (WGS) entry which is preliminary data.</text>
</comment>
<dbReference type="AlphaFoldDB" id="A0A2J8L4U0"/>
<evidence type="ECO:0000313" key="2">
    <source>
        <dbReference type="Proteomes" id="UP000236370"/>
    </source>
</evidence>